<dbReference type="GO" id="GO:0046872">
    <property type="term" value="F:metal ion binding"/>
    <property type="evidence" value="ECO:0007669"/>
    <property type="project" value="UniProtKB-KW"/>
</dbReference>
<comment type="catalytic activity">
    <reaction evidence="1 11 12">
        <text>Endonucleolytic cleavage to 5'-phosphomonoester.</text>
        <dbReference type="EC" id="3.1.26.4"/>
    </reaction>
</comment>
<dbReference type="PROSITE" id="PS51975">
    <property type="entry name" value="RNASE_H_2"/>
    <property type="match status" value="1"/>
</dbReference>
<comment type="cofactor">
    <cofactor evidence="11">
        <name>Mn(2+)</name>
        <dbReference type="ChEBI" id="CHEBI:29035"/>
    </cofactor>
    <cofactor evidence="11">
        <name>Mg(2+)</name>
        <dbReference type="ChEBI" id="CHEBI:18420"/>
    </cofactor>
    <text evidence="11">Manganese or magnesium. Binds 1 divalent metal ion per monomer in the absence of substrate. May bind a second metal ion after substrate binding.</text>
</comment>
<comment type="subcellular location">
    <subcellularLocation>
        <location evidence="3">Cytoplasm</location>
    </subcellularLocation>
</comment>
<dbReference type="CDD" id="cd07182">
    <property type="entry name" value="RNase_HII_bacteria_HII_like"/>
    <property type="match status" value="1"/>
</dbReference>
<keyword evidence="16" id="KW-1185">Reference proteome</keyword>
<feature type="region of interest" description="Disordered" evidence="13">
    <location>
        <begin position="289"/>
        <end position="314"/>
    </location>
</feature>
<evidence type="ECO:0000256" key="1">
    <source>
        <dbReference type="ARBA" id="ARBA00000077"/>
    </source>
</evidence>
<evidence type="ECO:0000256" key="11">
    <source>
        <dbReference type="PROSITE-ProRule" id="PRU01319"/>
    </source>
</evidence>
<dbReference type="InterPro" id="IPR024567">
    <property type="entry name" value="RNase_HII/HIII_dom"/>
</dbReference>
<dbReference type="EC" id="3.1.26.4" evidence="12"/>
<dbReference type="OMA" id="SEDIADC"/>
<protein>
    <recommendedName>
        <fullName evidence="12">Ribonuclease</fullName>
        <ecNumber evidence="12">3.1.26.4</ecNumber>
    </recommendedName>
</protein>
<name>A0A5A8CAG9_CAFRO</name>
<evidence type="ECO:0000256" key="12">
    <source>
        <dbReference type="RuleBase" id="RU003515"/>
    </source>
</evidence>
<feature type="binding site" evidence="11">
    <location>
        <position position="43"/>
    </location>
    <ligand>
        <name>a divalent metal cation</name>
        <dbReference type="ChEBI" id="CHEBI:60240"/>
    </ligand>
</feature>
<comment type="function">
    <text evidence="2 12">Endonuclease that specifically degrades the RNA of RNA-DNA hybrids.</text>
</comment>
<dbReference type="GO" id="GO:0006298">
    <property type="term" value="P:mismatch repair"/>
    <property type="evidence" value="ECO:0007669"/>
    <property type="project" value="TreeGrafter"/>
</dbReference>
<keyword evidence="6 11" id="KW-0540">Nuclease</keyword>
<evidence type="ECO:0000313" key="15">
    <source>
        <dbReference type="EMBL" id="KAA0150116.1"/>
    </source>
</evidence>
<dbReference type="InterPro" id="IPR036397">
    <property type="entry name" value="RNaseH_sf"/>
</dbReference>
<keyword evidence="8 11" id="KW-0255">Endonuclease</keyword>
<sequence length="314" mass="32256">MAWLASAHSAAAAASGAEAASLMGMALEDAARAAGWRHVIGVDEAGRGPLCGPVVSAAVMVLPARSGEGGPGDDTSAEPVPGVMDSKTLAEPERERLAEALMAHERVVWAVAAAGPRAIEEHNILRAALDGMTVAADAVLLASEGRSSGGRSSAASAAARGADAGPVWRGSGAKVFVDGNRMPPAFKGRMEQSLAAEQGQNEGEGQGEDKGRCDAFEAETLVKGDSRCYSIAAASVLAKVTRDRIMKELDGKYPGYDMAGHKGYPTPAHMAIVREKGATDSHRLTFAPLKGHWTRDESGKAVPVGSDSDGSASE</sequence>
<dbReference type="PANTHER" id="PTHR10954">
    <property type="entry name" value="RIBONUCLEASE H2 SUBUNIT A"/>
    <property type="match status" value="1"/>
</dbReference>
<feature type="binding site" evidence="11">
    <location>
        <position position="178"/>
    </location>
    <ligand>
        <name>a divalent metal cation</name>
        <dbReference type="ChEBI" id="CHEBI:60240"/>
    </ligand>
</feature>
<reference evidence="15 16" key="1">
    <citation type="submission" date="2019-07" db="EMBL/GenBank/DDBJ databases">
        <title>Genomes of Cafeteria roenbergensis.</title>
        <authorList>
            <person name="Fischer M.G."/>
            <person name="Hackl T."/>
            <person name="Roman M."/>
        </authorList>
    </citation>
    <scope>NUCLEOTIDE SEQUENCE [LARGE SCALE GENOMIC DNA]</scope>
    <source>
        <strain evidence="15 16">BVI</strain>
    </source>
</reference>
<evidence type="ECO:0000256" key="9">
    <source>
        <dbReference type="ARBA" id="ARBA00022801"/>
    </source>
</evidence>
<evidence type="ECO:0000256" key="6">
    <source>
        <dbReference type="ARBA" id="ARBA00022722"/>
    </source>
</evidence>
<evidence type="ECO:0000256" key="13">
    <source>
        <dbReference type="SAM" id="MobiDB-lite"/>
    </source>
</evidence>
<dbReference type="EMBL" id="VLTN01000037">
    <property type="protein sequence ID" value="KAA0150116.1"/>
    <property type="molecule type" value="Genomic_DNA"/>
</dbReference>
<dbReference type="InterPro" id="IPR022898">
    <property type="entry name" value="RNase_HII"/>
</dbReference>
<comment type="caution">
    <text evidence="15">The sequence shown here is derived from an EMBL/GenBank/DDBJ whole genome shotgun (WGS) entry which is preliminary data.</text>
</comment>
<feature type="domain" description="RNase H type-2" evidence="14">
    <location>
        <begin position="37"/>
        <end position="298"/>
    </location>
</feature>
<dbReference type="InterPro" id="IPR012337">
    <property type="entry name" value="RNaseH-like_sf"/>
</dbReference>
<dbReference type="SUPFAM" id="SSF53098">
    <property type="entry name" value="Ribonuclease H-like"/>
    <property type="match status" value="1"/>
</dbReference>
<dbReference type="Gene3D" id="3.30.420.10">
    <property type="entry name" value="Ribonuclease H-like superfamily/Ribonuclease H"/>
    <property type="match status" value="2"/>
</dbReference>
<dbReference type="Proteomes" id="UP000323011">
    <property type="component" value="Unassembled WGS sequence"/>
</dbReference>
<dbReference type="Pfam" id="PF01351">
    <property type="entry name" value="RNase_HII"/>
    <property type="match status" value="2"/>
</dbReference>
<dbReference type="AlphaFoldDB" id="A0A5A8CAG9"/>
<evidence type="ECO:0000313" key="16">
    <source>
        <dbReference type="Proteomes" id="UP000323011"/>
    </source>
</evidence>
<accession>A0A5A8CAG9</accession>
<evidence type="ECO:0000259" key="14">
    <source>
        <dbReference type="PROSITE" id="PS51975"/>
    </source>
</evidence>
<dbReference type="GO" id="GO:0043137">
    <property type="term" value="P:DNA replication, removal of RNA primer"/>
    <property type="evidence" value="ECO:0007669"/>
    <property type="project" value="TreeGrafter"/>
</dbReference>
<feature type="binding site" evidence="11">
    <location>
        <position position="44"/>
    </location>
    <ligand>
        <name>a divalent metal cation</name>
        <dbReference type="ChEBI" id="CHEBI:60240"/>
    </ligand>
</feature>
<keyword evidence="5" id="KW-0963">Cytoplasm</keyword>
<dbReference type="GO" id="GO:0004523">
    <property type="term" value="F:RNA-DNA hybrid ribonuclease activity"/>
    <property type="evidence" value="ECO:0007669"/>
    <property type="project" value="UniProtKB-UniRule"/>
</dbReference>
<dbReference type="NCBIfam" id="NF000595">
    <property type="entry name" value="PRK00015.1-3"/>
    <property type="match status" value="1"/>
</dbReference>
<evidence type="ECO:0000256" key="5">
    <source>
        <dbReference type="ARBA" id="ARBA00022490"/>
    </source>
</evidence>
<evidence type="ECO:0000256" key="4">
    <source>
        <dbReference type="ARBA" id="ARBA00007383"/>
    </source>
</evidence>
<evidence type="ECO:0000256" key="10">
    <source>
        <dbReference type="ARBA" id="ARBA00023211"/>
    </source>
</evidence>
<dbReference type="GO" id="GO:0032299">
    <property type="term" value="C:ribonuclease H2 complex"/>
    <property type="evidence" value="ECO:0007669"/>
    <property type="project" value="TreeGrafter"/>
</dbReference>
<feature type="region of interest" description="Disordered" evidence="13">
    <location>
        <begin position="190"/>
        <end position="211"/>
    </location>
</feature>
<dbReference type="PANTHER" id="PTHR10954:SF23">
    <property type="entry name" value="RIBONUCLEASE"/>
    <property type="match status" value="1"/>
</dbReference>
<gene>
    <name evidence="15" type="ORF">FNF29_05556</name>
</gene>
<keyword evidence="9 11" id="KW-0378">Hydrolase</keyword>
<evidence type="ECO:0000256" key="8">
    <source>
        <dbReference type="ARBA" id="ARBA00022759"/>
    </source>
</evidence>
<keyword evidence="7 11" id="KW-0479">Metal-binding</keyword>
<organism evidence="15 16">
    <name type="scientific">Cafeteria roenbergensis</name>
    <name type="common">Marine flagellate</name>
    <dbReference type="NCBI Taxonomy" id="33653"/>
    <lineage>
        <taxon>Eukaryota</taxon>
        <taxon>Sar</taxon>
        <taxon>Stramenopiles</taxon>
        <taxon>Bigyra</taxon>
        <taxon>Opalozoa</taxon>
        <taxon>Bicosoecida</taxon>
        <taxon>Cafeteriaceae</taxon>
        <taxon>Cafeteria</taxon>
    </lineage>
</organism>
<comment type="similarity">
    <text evidence="4 12">Belongs to the RNase HII family.</text>
</comment>
<dbReference type="InterPro" id="IPR001352">
    <property type="entry name" value="RNase_HII/HIII"/>
</dbReference>
<proteinExistence type="inferred from homology"/>
<evidence type="ECO:0000256" key="3">
    <source>
        <dbReference type="ARBA" id="ARBA00004496"/>
    </source>
</evidence>
<dbReference type="GO" id="GO:0003723">
    <property type="term" value="F:RNA binding"/>
    <property type="evidence" value="ECO:0007669"/>
    <property type="project" value="UniProtKB-UniRule"/>
</dbReference>
<keyword evidence="10" id="KW-0464">Manganese</keyword>
<evidence type="ECO:0000256" key="7">
    <source>
        <dbReference type="ARBA" id="ARBA00022723"/>
    </source>
</evidence>
<dbReference type="GO" id="GO:0005737">
    <property type="term" value="C:cytoplasm"/>
    <property type="evidence" value="ECO:0007669"/>
    <property type="project" value="UniProtKB-SubCell"/>
</dbReference>
<evidence type="ECO:0000256" key="2">
    <source>
        <dbReference type="ARBA" id="ARBA00004065"/>
    </source>
</evidence>